<dbReference type="InterPro" id="IPR019109">
    <property type="entry name" value="MamF_MmsF"/>
</dbReference>
<dbReference type="AlphaFoldDB" id="A0A5C6ZDU3"/>
<evidence type="ECO:0000256" key="4">
    <source>
        <dbReference type="ARBA" id="ARBA00023136"/>
    </source>
</evidence>
<keyword evidence="2 5" id="KW-0812">Transmembrane</keyword>
<feature type="transmembrane region" description="Helical" evidence="5">
    <location>
        <begin position="57"/>
        <end position="90"/>
    </location>
</feature>
<evidence type="ECO:0000256" key="5">
    <source>
        <dbReference type="SAM" id="Phobius"/>
    </source>
</evidence>
<dbReference type="Proteomes" id="UP000321578">
    <property type="component" value="Unassembled WGS sequence"/>
</dbReference>
<comment type="subcellular location">
    <subcellularLocation>
        <location evidence="1">Membrane</location>
        <topology evidence="1">Multi-pass membrane protein</topology>
    </subcellularLocation>
</comment>
<comment type="caution">
    <text evidence="6">The sequence shown here is derived from an EMBL/GenBank/DDBJ whole genome shotgun (WGS) entry which is preliminary data.</text>
</comment>
<dbReference type="OrthoDB" id="1446062at2"/>
<dbReference type="RefSeq" id="WP_147087587.1">
    <property type="nucleotide sequence ID" value="NZ_VORM01000022.1"/>
</dbReference>
<protein>
    <submittedName>
        <fullName evidence="6">DUF4870 domain-containing protein</fullName>
    </submittedName>
</protein>
<evidence type="ECO:0000313" key="6">
    <source>
        <dbReference type="EMBL" id="TXD87654.1"/>
    </source>
</evidence>
<evidence type="ECO:0000256" key="2">
    <source>
        <dbReference type="ARBA" id="ARBA00022692"/>
    </source>
</evidence>
<name>A0A5C6ZDU3_9FLAO</name>
<dbReference type="EMBL" id="VORO01000021">
    <property type="protein sequence ID" value="TXD87654.1"/>
    <property type="molecule type" value="Genomic_DNA"/>
</dbReference>
<evidence type="ECO:0000256" key="3">
    <source>
        <dbReference type="ARBA" id="ARBA00022989"/>
    </source>
</evidence>
<organism evidence="6 7">
    <name type="scientific">Subsaximicrobium wynnwilliamsii</name>
    <dbReference type="NCBI Taxonomy" id="291179"/>
    <lineage>
        <taxon>Bacteria</taxon>
        <taxon>Pseudomonadati</taxon>
        <taxon>Bacteroidota</taxon>
        <taxon>Flavobacteriia</taxon>
        <taxon>Flavobacteriales</taxon>
        <taxon>Flavobacteriaceae</taxon>
        <taxon>Subsaximicrobium</taxon>
    </lineage>
</organism>
<gene>
    <name evidence="6" type="ORF">ESY86_15960</name>
</gene>
<sequence>MREDKQLIVLTHLSQLLSFITGFGGLIVPLIIWVTQKETVFQMDEQGKRIINFQISMLIYCIVCIPFIFILIGIPALILLGLLSLILPIINAIKASNGELPTYPLTISFLK</sequence>
<evidence type="ECO:0000313" key="7">
    <source>
        <dbReference type="Proteomes" id="UP000321578"/>
    </source>
</evidence>
<keyword evidence="7" id="KW-1185">Reference proteome</keyword>
<accession>A0A5C6ZDU3</accession>
<feature type="transmembrane region" description="Helical" evidence="5">
    <location>
        <begin position="16"/>
        <end position="36"/>
    </location>
</feature>
<evidence type="ECO:0000256" key="1">
    <source>
        <dbReference type="ARBA" id="ARBA00004141"/>
    </source>
</evidence>
<keyword evidence="4 5" id="KW-0472">Membrane</keyword>
<proteinExistence type="predicted"/>
<reference evidence="6 7" key="1">
    <citation type="submission" date="2019-08" db="EMBL/GenBank/DDBJ databases">
        <title>Genomes of Subsaximicrobium wynnwilliamsii strains.</title>
        <authorList>
            <person name="Bowman J.P."/>
        </authorList>
    </citation>
    <scope>NUCLEOTIDE SEQUENCE [LARGE SCALE GENOMIC DNA]</scope>
    <source>
        <strain evidence="6 7">2-80-2</strain>
    </source>
</reference>
<keyword evidence="3 5" id="KW-1133">Transmembrane helix</keyword>
<dbReference type="Pfam" id="PF09685">
    <property type="entry name" value="MamF_MmsF"/>
    <property type="match status" value="1"/>
</dbReference>